<feature type="domain" description="PWWP" evidence="6">
    <location>
        <begin position="141"/>
        <end position="205"/>
    </location>
</feature>
<evidence type="ECO:0000259" key="7">
    <source>
        <dbReference type="PROSITE" id="PS51263"/>
    </source>
</evidence>
<sequence length="1086" mass="120150">MSEQDAAAEAPPAAPTPAKVVENAEQTEKMTVDAKAAEEAATKSAGKRKEVDEQAATFRKRRTSSPRVAKQPKEAEGEDTESEPEKQPKKRAKTMKGAKKGPKTPGRRKKVAAEPEDDAADEQKEVENKVAALNDDIKGRFGQIVWAKMAGYPFWPCIITDPRLLPKKLQETAMKHLETKYLVFFYVSNNYAPISFKMIEPWDDTKNKYREGYPEKDSKAPKRRVSLMMAIEVADKETKLPIEERADGLLKPVEKMAMGDPAEKTPTPVKRKPGRPPKAKVAHKATPKKTPKKRQTNDDTEEVTDGKEATPATTQEEEEEAAPPLSKEEIKAKVASRKTPKKKGADDVVSAAGASAKKAPKATAKYGKLNGSEIDSKRKKEIELVVPHKSVNSADIREMTEEAAKKKLKSKTKKDKGDYKVGDLASFASKMTRLYAKESSRNNDELVGMMRELFRETLMYRSDVERSGLAAIIAMLRKSMSSTVGRTASALRKHMMTILNNDTEITHLGKKSHPDAATHGTKKQKAENGSAVKTEEQSKVASSPENSDAKENAAVKYEAALPPVNASPTKKAEESKDVDVKTKEEKMPGKPVEEVAAKPAVSEIEAVKTEDAAEKVKAFTEERSASPVKTEKPVVGAVKDTEDLFEEPEHMDKNRTIFVNMLSQILDQDGSKRADLATEIEAALFERFKESNEDYLTQARIIIFGLKENASMRKRLFSGALHCLEFAYADDAVSEVDAVMEAIHMLTDVLLLTVFQELERAFADAQSGKLRFVKVSIEGESFVLSAAGPATSEPRNDVEQLVTSNLNAEQAAFVLLCPDTNVAALRWVLLAFVPESVSVRDRMLYSSSRDSLKKQLGLNYFSGEFHATELSEVTWESFLEARKKQAADAPLSESERLLKEAAMLERDTNVKSSAMGVVPFEITQNVRDKLRLLQDNKFDWIAMKLSEDNESVEVVKSLENVELIDVPSTLDRRTPSFVAYRYRGPVASGATSALIFMYVCPEDSPVRLKMVYSTCKATVLSVANEELHIKFDHAIEINNPSSAVDDIRSELSPKTEEELKPREFARPAAPGRGRGRGRGRGPPGPK</sequence>
<evidence type="ECO:0000256" key="4">
    <source>
        <dbReference type="ARBA" id="ARBA00038532"/>
    </source>
</evidence>
<organism evidence="8 9">
    <name type="scientific">Phytophthora aleatoria</name>
    <dbReference type="NCBI Taxonomy" id="2496075"/>
    <lineage>
        <taxon>Eukaryota</taxon>
        <taxon>Sar</taxon>
        <taxon>Stramenopiles</taxon>
        <taxon>Oomycota</taxon>
        <taxon>Peronosporomycetes</taxon>
        <taxon>Peronosporales</taxon>
        <taxon>Peronosporaceae</taxon>
        <taxon>Phytophthora</taxon>
    </lineage>
</organism>
<dbReference type="SMART" id="SM00102">
    <property type="entry name" value="ADF"/>
    <property type="match status" value="2"/>
</dbReference>
<dbReference type="InterPro" id="IPR002108">
    <property type="entry name" value="ADF-H"/>
</dbReference>
<feature type="region of interest" description="Disordered" evidence="5">
    <location>
        <begin position="1044"/>
        <end position="1086"/>
    </location>
</feature>
<dbReference type="CDD" id="cd11285">
    <property type="entry name" value="ADF_Twf-N_like"/>
    <property type="match status" value="1"/>
</dbReference>
<dbReference type="PROSITE" id="PS50812">
    <property type="entry name" value="PWWP"/>
    <property type="match status" value="1"/>
</dbReference>
<name>A0A8J5IIZ7_9STRA</name>
<feature type="compositionally biased region" description="Basic and acidic residues" evidence="5">
    <location>
        <begin position="1045"/>
        <end position="1065"/>
    </location>
</feature>
<dbReference type="GO" id="GO:0003785">
    <property type="term" value="F:actin monomer binding"/>
    <property type="evidence" value="ECO:0007669"/>
    <property type="project" value="TreeGrafter"/>
</dbReference>
<accession>A0A8J5IIZ7</accession>
<evidence type="ECO:0000259" key="6">
    <source>
        <dbReference type="PROSITE" id="PS50812"/>
    </source>
</evidence>
<dbReference type="EMBL" id="JAENGY010001128">
    <property type="protein sequence ID" value="KAG6952213.1"/>
    <property type="molecule type" value="Genomic_DNA"/>
</dbReference>
<evidence type="ECO:0000313" key="9">
    <source>
        <dbReference type="Proteomes" id="UP000709295"/>
    </source>
</evidence>
<dbReference type="Pfam" id="PF00855">
    <property type="entry name" value="PWWP"/>
    <property type="match status" value="1"/>
</dbReference>
<dbReference type="GO" id="GO:0030042">
    <property type="term" value="P:actin filament depolymerization"/>
    <property type="evidence" value="ECO:0007669"/>
    <property type="project" value="TreeGrafter"/>
</dbReference>
<dbReference type="GO" id="GO:0051015">
    <property type="term" value="F:actin filament binding"/>
    <property type="evidence" value="ECO:0007669"/>
    <property type="project" value="TreeGrafter"/>
</dbReference>
<dbReference type="GO" id="GO:0005884">
    <property type="term" value="C:actin filament"/>
    <property type="evidence" value="ECO:0007669"/>
    <property type="project" value="TreeGrafter"/>
</dbReference>
<keyword evidence="9" id="KW-1185">Reference proteome</keyword>
<feature type="compositionally biased region" description="Basic residues" evidence="5">
    <location>
        <begin position="269"/>
        <end position="294"/>
    </location>
</feature>
<evidence type="ECO:0000256" key="2">
    <source>
        <dbReference type="ARBA" id="ARBA00022490"/>
    </source>
</evidence>
<feature type="compositionally biased region" description="Basic residues" evidence="5">
    <location>
        <begin position="88"/>
        <end position="110"/>
    </location>
</feature>
<evidence type="ECO:0000313" key="8">
    <source>
        <dbReference type="EMBL" id="KAG6952213.1"/>
    </source>
</evidence>
<dbReference type="GO" id="GO:0051016">
    <property type="term" value="P:barbed-end actin filament capping"/>
    <property type="evidence" value="ECO:0007669"/>
    <property type="project" value="TreeGrafter"/>
</dbReference>
<dbReference type="PANTHER" id="PTHR13759">
    <property type="entry name" value="TWINFILIN"/>
    <property type="match status" value="1"/>
</dbReference>
<reference evidence="8" key="1">
    <citation type="submission" date="2021-01" db="EMBL/GenBank/DDBJ databases">
        <title>Phytophthora aleatoria, a newly-described species from Pinus radiata is distinct from Phytophthora cactorum isolates based on comparative genomics.</title>
        <authorList>
            <person name="Mcdougal R."/>
            <person name="Panda P."/>
            <person name="Williams N."/>
            <person name="Studholme D.J."/>
        </authorList>
    </citation>
    <scope>NUCLEOTIDE SEQUENCE</scope>
    <source>
        <strain evidence="8">NZFS 4037</strain>
    </source>
</reference>
<dbReference type="InterPro" id="IPR028458">
    <property type="entry name" value="Twinfilin"/>
</dbReference>
<feature type="region of interest" description="Disordered" evidence="5">
    <location>
        <begin position="508"/>
        <end position="596"/>
    </location>
</feature>
<dbReference type="AlphaFoldDB" id="A0A8J5IIZ7"/>
<comment type="caution">
    <text evidence="8">The sequence shown here is derived from an EMBL/GenBank/DDBJ whole genome shotgun (WGS) entry which is preliminary data.</text>
</comment>
<protein>
    <recommendedName>
        <fullName evidence="10">PWWP domain-containing protein</fullName>
    </recommendedName>
</protein>
<dbReference type="PROSITE" id="PS51263">
    <property type="entry name" value="ADF_H"/>
    <property type="match status" value="2"/>
</dbReference>
<feature type="compositionally biased region" description="Low complexity" evidence="5">
    <location>
        <begin position="347"/>
        <end position="364"/>
    </location>
</feature>
<feature type="compositionally biased region" description="Basic and acidic residues" evidence="5">
    <location>
        <begin position="26"/>
        <end position="52"/>
    </location>
</feature>
<dbReference type="PANTHER" id="PTHR13759:SF1">
    <property type="entry name" value="TWINFILIN"/>
    <property type="match status" value="1"/>
</dbReference>
<evidence type="ECO:0000256" key="3">
    <source>
        <dbReference type="ARBA" id="ARBA00023203"/>
    </source>
</evidence>
<proteinExistence type="predicted"/>
<dbReference type="SMART" id="SM00293">
    <property type="entry name" value="PWWP"/>
    <property type="match status" value="1"/>
</dbReference>
<keyword evidence="2" id="KW-0963">Cytoplasm</keyword>
<dbReference type="GO" id="GO:0005737">
    <property type="term" value="C:cytoplasm"/>
    <property type="evidence" value="ECO:0007669"/>
    <property type="project" value="UniProtKB-SubCell"/>
</dbReference>
<dbReference type="Pfam" id="PF00241">
    <property type="entry name" value="Cofilin_ADF"/>
    <property type="match status" value="2"/>
</dbReference>
<feature type="domain" description="ADF-H" evidence="7">
    <location>
        <begin position="749"/>
        <end position="883"/>
    </location>
</feature>
<comment type="subunit">
    <text evidence="4">Interacts with G-actin; ADP-actin form.</text>
</comment>
<comment type="subcellular location">
    <subcellularLocation>
        <location evidence="1">Cytoplasm</location>
    </subcellularLocation>
</comment>
<dbReference type="Proteomes" id="UP000709295">
    <property type="component" value="Unassembled WGS sequence"/>
</dbReference>
<feature type="compositionally biased region" description="Basic and acidic residues" evidence="5">
    <location>
        <begin position="570"/>
        <end position="596"/>
    </location>
</feature>
<evidence type="ECO:0008006" key="10">
    <source>
        <dbReference type="Google" id="ProtNLM"/>
    </source>
</evidence>
<evidence type="ECO:0000256" key="5">
    <source>
        <dbReference type="SAM" id="MobiDB-lite"/>
    </source>
</evidence>
<feature type="region of interest" description="Disordered" evidence="5">
    <location>
        <begin position="253"/>
        <end position="364"/>
    </location>
</feature>
<evidence type="ECO:0000256" key="1">
    <source>
        <dbReference type="ARBA" id="ARBA00004496"/>
    </source>
</evidence>
<dbReference type="InterPro" id="IPR000313">
    <property type="entry name" value="PWWP_dom"/>
</dbReference>
<keyword evidence="3" id="KW-0009">Actin-binding</keyword>
<feature type="region of interest" description="Disordered" evidence="5">
    <location>
        <begin position="1"/>
        <end position="124"/>
    </location>
</feature>
<feature type="domain" description="ADF-H" evidence="7">
    <location>
        <begin position="914"/>
        <end position="1057"/>
    </location>
</feature>
<dbReference type="CDD" id="cd05162">
    <property type="entry name" value="PWWP"/>
    <property type="match status" value="1"/>
</dbReference>
<gene>
    <name evidence="8" type="ORF">JG688_00013373</name>
</gene>